<evidence type="ECO:0000256" key="3">
    <source>
        <dbReference type="ARBA" id="ARBA00023274"/>
    </source>
</evidence>
<keyword evidence="3" id="KW-0687">Ribonucleoprotein</keyword>
<dbReference type="PANTHER" id="PTHR11722">
    <property type="entry name" value="60S RIBOSOMAL PROTEIN L13"/>
    <property type="match status" value="1"/>
</dbReference>
<evidence type="ECO:0000313" key="5">
    <source>
        <dbReference type="Proteomes" id="UP000243423"/>
    </source>
</evidence>
<organism evidence="4 5">
    <name type="scientific">Cryptomonas paramaecium</name>
    <dbReference type="NCBI Taxonomy" id="2898"/>
    <lineage>
        <taxon>Eukaryota</taxon>
        <taxon>Cryptophyceae</taxon>
        <taxon>Cryptomonadales</taxon>
        <taxon>Cryptomonadaceae</taxon>
        <taxon>Cryptomonas</taxon>
    </lineage>
</organism>
<accession>F2HI51</accession>
<gene>
    <name evidence="4" type="primary">rpl13</name>
    <name evidence="4" type="ORF">CPARA_3gp456</name>
</gene>
<evidence type="ECO:0000256" key="2">
    <source>
        <dbReference type="ARBA" id="ARBA00022980"/>
    </source>
</evidence>
<dbReference type="GO" id="GO:0003735">
    <property type="term" value="F:structural constituent of ribosome"/>
    <property type="evidence" value="ECO:0007669"/>
    <property type="project" value="InterPro"/>
</dbReference>
<name>F2HI51_9CRYP</name>
<dbReference type="PANTHER" id="PTHR11722:SF0">
    <property type="entry name" value="LARGE RIBOSOMAL SUBUNIT PROTEIN EL13"/>
    <property type="match status" value="1"/>
</dbReference>
<comment type="similarity">
    <text evidence="1">Belongs to the eukaryotic ribosomal protein eL13 family.</text>
</comment>
<dbReference type="InterPro" id="IPR001380">
    <property type="entry name" value="Ribosomal_eL13"/>
</dbReference>
<dbReference type="GeneID" id="10447373"/>
<proteinExistence type="inferred from homology"/>
<dbReference type="AlphaFoldDB" id="F2HI51"/>
<dbReference type="RefSeq" id="XP_003240012.1">
    <property type="nucleotide sequence ID" value="XM_003239964.1"/>
</dbReference>
<keyword evidence="4" id="KW-0542">Nucleomorph</keyword>
<sequence length="147" mass="17454">MAKSNGIFSKGHFRKHWQIFVKTWFNQPLQKKKRKNSRIHKEKKRLVDNAPNYIKPLVHCSGPRHNTRIKFGRGFSVNEIKKANIPINYSNSLGIKIDKRRKTSNSLTLYNIRRLKDYKSKIIHFDQKPYDCFFTDNSLYNSLAKQT</sequence>
<evidence type="ECO:0000256" key="1">
    <source>
        <dbReference type="ARBA" id="ARBA00005640"/>
    </source>
</evidence>
<evidence type="ECO:0000313" key="4">
    <source>
        <dbReference type="EMBL" id="AEA39114.1"/>
    </source>
</evidence>
<dbReference type="EMBL" id="CP002174">
    <property type="protein sequence ID" value="AEA39114.1"/>
    <property type="molecule type" value="Genomic_DNA"/>
</dbReference>
<dbReference type="GO" id="GO:0003723">
    <property type="term" value="F:RNA binding"/>
    <property type="evidence" value="ECO:0007669"/>
    <property type="project" value="TreeGrafter"/>
</dbReference>
<dbReference type="Proteomes" id="UP000243423">
    <property type="component" value="Nucleomorph 3"/>
</dbReference>
<dbReference type="GO" id="GO:0022625">
    <property type="term" value="C:cytosolic large ribosomal subunit"/>
    <property type="evidence" value="ECO:0007669"/>
    <property type="project" value="TreeGrafter"/>
</dbReference>
<geneLocation type="nucleomorph" evidence="4"/>
<keyword evidence="2 4" id="KW-0689">Ribosomal protein</keyword>
<dbReference type="HAMAP" id="MF_00499">
    <property type="entry name" value="Ribosomal_eL13"/>
    <property type="match status" value="1"/>
</dbReference>
<dbReference type="Pfam" id="PF01294">
    <property type="entry name" value="Ribosomal_L13e"/>
    <property type="match status" value="1"/>
</dbReference>
<protein>
    <submittedName>
        <fullName evidence="4">60S ribosomal protein L13</fullName>
    </submittedName>
</protein>
<reference evidence="4 5" key="1">
    <citation type="journal article" date="2011" name="Genome Biol. Evol.">
        <title>Complete nucleomorph genome sequence of the nonphotosynthetic alga Cryptomonas paramecium reveals a core nucleomorph gene set.</title>
        <authorList>
            <person name="Tanifuji G."/>
            <person name="Onodera N.T."/>
            <person name="Wheeler T.J."/>
            <person name="Dlutek M."/>
            <person name="Donaher N."/>
            <person name="Archibald J.M."/>
        </authorList>
    </citation>
    <scope>NUCLEOTIDE SEQUENCE [LARGE SCALE GENOMIC DNA]</scope>
    <source>
        <strain evidence="4 5">CCAP977/2A</strain>
    </source>
</reference>
<dbReference type="GO" id="GO:0006412">
    <property type="term" value="P:translation"/>
    <property type="evidence" value="ECO:0007669"/>
    <property type="project" value="InterPro"/>
</dbReference>